<evidence type="ECO:0000256" key="4">
    <source>
        <dbReference type="ARBA" id="ARBA00023136"/>
    </source>
</evidence>
<evidence type="ECO:0000256" key="2">
    <source>
        <dbReference type="ARBA" id="ARBA00022692"/>
    </source>
</evidence>
<comment type="caution">
    <text evidence="6">The sequence shown here is derived from an EMBL/GenBank/DDBJ whole genome shotgun (WGS) entry which is preliminary data.</text>
</comment>
<keyword evidence="7" id="KW-1185">Reference proteome</keyword>
<dbReference type="AlphaFoldDB" id="T0HVL1"/>
<proteinExistence type="predicted"/>
<keyword evidence="4 5" id="KW-0472">Membrane</keyword>
<dbReference type="eggNOG" id="ENOG503330R">
    <property type="taxonomic scope" value="Bacteria"/>
</dbReference>
<accession>T0HVL1</accession>
<dbReference type="InterPro" id="IPR032808">
    <property type="entry name" value="DoxX"/>
</dbReference>
<evidence type="ECO:0000256" key="5">
    <source>
        <dbReference type="SAM" id="Phobius"/>
    </source>
</evidence>
<name>T0HVL1_9SPHN</name>
<feature type="transmembrane region" description="Helical" evidence="5">
    <location>
        <begin position="98"/>
        <end position="116"/>
    </location>
</feature>
<sequence>MECTGVYATLADRILRFVLTAFFLIGGSINLAGPLAVLSEYQSWGYPTWFHWLTGFLELATACLLIPKTTQLYAVVLGSCVMIGAAVTLAVHQSWVRTALPVFIFVLLASLFRTALSARSR</sequence>
<keyword evidence="2 5" id="KW-0812">Transmembrane</keyword>
<evidence type="ECO:0008006" key="8">
    <source>
        <dbReference type="Google" id="ProtNLM"/>
    </source>
</evidence>
<evidence type="ECO:0000256" key="1">
    <source>
        <dbReference type="ARBA" id="ARBA00004141"/>
    </source>
</evidence>
<dbReference type="Proteomes" id="UP000015531">
    <property type="component" value="Unassembled WGS sequence"/>
</dbReference>
<gene>
    <name evidence="6" type="ORF">RLDS_04235</name>
</gene>
<feature type="transmembrane region" description="Helical" evidence="5">
    <location>
        <begin position="49"/>
        <end position="66"/>
    </location>
</feature>
<evidence type="ECO:0000313" key="7">
    <source>
        <dbReference type="Proteomes" id="UP000015531"/>
    </source>
</evidence>
<dbReference type="GO" id="GO:0016020">
    <property type="term" value="C:membrane"/>
    <property type="evidence" value="ECO:0007669"/>
    <property type="project" value="UniProtKB-SubCell"/>
</dbReference>
<dbReference type="OrthoDB" id="7595779at2"/>
<feature type="transmembrane region" description="Helical" evidence="5">
    <location>
        <begin position="73"/>
        <end position="92"/>
    </location>
</feature>
<evidence type="ECO:0000256" key="3">
    <source>
        <dbReference type="ARBA" id="ARBA00022989"/>
    </source>
</evidence>
<keyword evidence="3 5" id="KW-1133">Transmembrane helix</keyword>
<dbReference type="EMBL" id="ATDP01000071">
    <property type="protein sequence ID" value="EQB17167.1"/>
    <property type="molecule type" value="Genomic_DNA"/>
</dbReference>
<comment type="subcellular location">
    <subcellularLocation>
        <location evidence="1">Membrane</location>
        <topology evidence="1">Multi-pass membrane protein</topology>
    </subcellularLocation>
</comment>
<organism evidence="6 7">
    <name type="scientific">Sphingobium lactosutens DS20</name>
    <dbReference type="NCBI Taxonomy" id="1331060"/>
    <lineage>
        <taxon>Bacteria</taxon>
        <taxon>Pseudomonadati</taxon>
        <taxon>Pseudomonadota</taxon>
        <taxon>Alphaproteobacteria</taxon>
        <taxon>Sphingomonadales</taxon>
        <taxon>Sphingomonadaceae</taxon>
        <taxon>Sphingobium</taxon>
    </lineage>
</organism>
<dbReference type="Pfam" id="PF13564">
    <property type="entry name" value="DoxX_2"/>
    <property type="match status" value="1"/>
</dbReference>
<protein>
    <recommendedName>
        <fullName evidence="8">DoxX family protein</fullName>
    </recommendedName>
</protein>
<evidence type="ECO:0000313" key="6">
    <source>
        <dbReference type="EMBL" id="EQB17167.1"/>
    </source>
</evidence>
<feature type="transmembrane region" description="Helical" evidence="5">
    <location>
        <begin position="17"/>
        <end position="37"/>
    </location>
</feature>
<reference evidence="6 7" key="1">
    <citation type="journal article" date="2013" name="Genome Announc.">
        <title>Draft Genome Sequence of Sphingobium lactosutens Strain DS20T, Isolated from a Hexachlorocyclohexane Dumpsite.</title>
        <authorList>
            <person name="Kumar R."/>
            <person name="Dwivedi V."/>
            <person name="Negi V."/>
            <person name="Khurana J.P."/>
            <person name="Lal R."/>
        </authorList>
    </citation>
    <scope>NUCLEOTIDE SEQUENCE [LARGE SCALE GENOMIC DNA]</scope>
    <source>
        <strain evidence="6 7">DS20</strain>
    </source>
</reference>
<dbReference type="RefSeq" id="WP_021224703.1">
    <property type="nucleotide sequence ID" value="NZ_ATDP01000071.1"/>
</dbReference>